<dbReference type="AlphaFoldDB" id="A0A2J8R7F8"/>
<proteinExistence type="predicted"/>
<protein>
    <submittedName>
        <fullName evidence="1">ANKRD65 isoform 2</fullName>
    </submittedName>
</protein>
<accession>A0A2J8R7F8</accession>
<reference evidence="1" key="1">
    <citation type="submission" date="2017-12" db="EMBL/GenBank/DDBJ databases">
        <title>High-resolution comparative analysis of great ape genomes.</title>
        <authorList>
            <person name="Pollen A."/>
            <person name="Hastie A."/>
            <person name="Hormozdiari F."/>
            <person name="Dougherty M."/>
            <person name="Liu R."/>
            <person name="Chaisson M."/>
            <person name="Hoppe E."/>
            <person name="Hill C."/>
            <person name="Pang A."/>
            <person name="Hillier L."/>
            <person name="Baker C."/>
            <person name="Armstrong J."/>
            <person name="Shendure J."/>
            <person name="Paten B."/>
            <person name="Wilson R."/>
            <person name="Chao H."/>
            <person name="Schneider V."/>
            <person name="Ventura M."/>
            <person name="Kronenberg Z."/>
            <person name="Murali S."/>
            <person name="Gordon D."/>
            <person name="Cantsilieris S."/>
            <person name="Munson K."/>
            <person name="Nelson B."/>
            <person name="Raja A."/>
            <person name="Underwood J."/>
            <person name="Diekhans M."/>
            <person name="Fiddes I."/>
            <person name="Haussler D."/>
            <person name="Eichler E."/>
        </authorList>
    </citation>
    <scope>NUCLEOTIDE SEQUENCE [LARGE SCALE GENOMIC DNA]</scope>
    <source>
        <strain evidence="1">Susie</strain>
    </source>
</reference>
<gene>
    <name evidence="1" type="ORF">CR201_G0053286</name>
</gene>
<organism evidence="1">
    <name type="scientific">Pongo abelii</name>
    <name type="common">Sumatran orangutan</name>
    <name type="synonym">Pongo pygmaeus abelii</name>
    <dbReference type="NCBI Taxonomy" id="9601"/>
    <lineage>
        <taxon>Eukaryota</taxon>
        <taxon>Metazoa</taxon>
        <taxon>Chordata</taxon>
        <taxon>Craniata</taxon>
        <taxon>Vertebrata</taxon>
        <taxon>Euteleostomi</taxon>
        <taxon>Mammalia</taxon>
        <taxon>Eutheria</taxon>
        <taxon>Euarchontoglires</taxon>
        <taxon>Primates</taxon>
        <taxon>Haplorrhini</taxon>
        <taxon>Catarrhini</taxon>
        <taxon>Hominidae</taxon>
        <taxon>Pongo</taxon>
    </lineage>
</organism>
<comment type="caution">
    <text evidence="1">The sequence shown here is derived from an EMBL/GenBank/DDBJ whole genome shotgun (WGS) entry which is preliminary data.</text>
</comment>
<evidence type="ECO:0000313" key="1">
    <source>
        <dbReference type="EMBL" id="PNJ04458.1"/>
    </source>
</evidence>
<sequence length="64" mass="7415">MDSQRPEPREEEEEQELRWMELDSEEALGTRTEGPSVFQGWGHLLQAVWRGPAGLVMQLLRQGH</sequence>
<name>A0A2J8R7F8_PONAB</name>
<dbReference type="EMBL" id="NDHI03003740">
    <property type="protein sequence ID" value="PNJ04458.1"/>
    <property type="molecule type" value="Genomic_DNA"/>
</dbReference>